<evidence type="ECO:0000313" key="5">
    <source>
        <dbReference type="EnsemblPlants" id="PAC:32979958.CDS.1"/>
    </source>
</evidence>
<dbReference type="PROSITE" id="PS50846">
    <property type="entry name" value="HMA_2"/>
    <property type="match status" value="1"/>
</dbReference>
<dbReference type="PaxDb" id="3218-PP1S57_22V6.1"/>
<dbReference type="SUPFAM" id="SSF55008">
    <property type="entry name" value="HMA, heavy metal-associated domain"/>
    <property type="match status" value="1"/>
</dbReference>
<dbReference type="InterPro" id="IPR006121">
    <property type="entry name" value="HMA_dom"/>
</dbReference>
<dbReference type="RefSeq" id="XP_024365796.1">
    <property type="nucleotide sequence ID" value="XM_024510028.2"/>
</dbReference>
<dbReference type="GeneID" id="112277554"/>
<organism evidence="4">
    <name type="scientific">Physcomitrium patens</name>
    <name type="common">Spreading-leaved earth moss</name>
    <name type="synonym">Physcomitrella patens</name>
    <dbReference type="NCBI Taxonomy" id="3218"/>
    <lineage>
        <taxon>Eukaryota</taxon>
        <taxon>Viridiplantae</taxon>
        <taxon>Streptophyta</taxon>
        <taxon>Embryophyta</taxon>
        <taxon>Bryophyta</taxon>
        <taxon>Bryophytina</taxon>
        <taxon>Bryopsida</taxon>
        <taxon>Funariidae</taxon>
        <taxon>Funariales</taxon>
        <taxon>Funariaceae</taxon>
        <taxon>Physcomitrium</taxon>
    </lineage>
</organism>
<keyword evidence="6" id="KW-1185">Reference proteome</keyword>
<reference evidence="4 6" key="2">
    <citation type="journal article" date="2018" name="Plant J.">
        <title>The Physcomitrella patens chromosome-scale assembly reveals moss genome structure and evolution.</title>
        <authorList>
            <person name="Lang D."/>
            <person name="Ullrich K.K."/>
            <person name="Murat F."/>
            <person name="Fuchs J."/>
            <person name="Jenkins J."/>
            <person name="Haas F.B."/>
            <person name="Piednoel M."/>
            <person name="Gundlach H."/>
            <person name="Van Bel M."/>
            <person name="Meyberg R."/>
            <person name="Vives C."/>
            <person name="Morata J."/>
            <person name="Symeonidi A."/>
            <person name="Hiss M."/>
            <person name="Muchero W."/>
            <person name="Kamisugi Y."/>
            <person name="Saleh O."/>
            <person name="Blanc G."/>
            <person name="Decker E.L."/>
            <person name="van Gessel N."/>
            <person name="Grimwood J."/>
            <person name="Hayes R.D."/>
            <person name="Graham S.W."/>
            <person name="Gunter L.E."/>
            <person name="McDaniel S.F."/>
            <person name="Hoernstein S.N.W."/>
            <person name="Larsson A."/>
            <person name="Li F.W."/>
            <person name="Perroud P.F."/>
            <person name="Phillips J."/>
            <person name="Ranjan P."/>
            <person name="Rokshar D.S."/>
            <person name="Rothfels C.J."/>
            <person name="Schneider L."/>
            <person name="Shu S."/>
            <person name="Stevenson D.W."/>
            <person name="Thummler F."/>
            <person name="Tillich M."/>
            <person name="Villarreal Aguilar J.C."/>
            <person name="Widiez T."/>
            <person name="Wong G.K."/>
            <person name="Wymore A."/>
            <person name="Zhang Y."/>
            <person name="Zimmer A.D."/>
            <person name="Quatrano R.S."/>
            <person name="Mayer K.F.X."/>
            <person name="Goodstein D."/>
            <person name="Casacuberta J.M."/>
            <person name="Vandepoele K."/>
            <person name="Reski R."/>
            <person name="Cuming A.C."/>
            <person name="Tuskan G.A."/>
            <person name="Maumus F."/>
            <person name="Salse J."/>
            <person name="Schmutz J."/>
            <person name="Rensing S.A."/>
        </authorList>
    </citation>
    <scope>NUCLEOTIDE SEQUENCE [LARGE SCALE GENOMIC DNA]</scope>
    <source>
        <strain evidence="5 6">cv. Gransden 2004</strain>
    </source>
</reference>
<dbReference type="GO" id="GO:0046872">
    <property type="term" value="F:metal ion binding"/>
    <property type="evidence" value="ECO:0007669"/>
    <property type="project" value="UniProtKB-KW"/>
</dbReference>
<dbReference type="OMA" id="EACERHI"/>
<dbReference type="Gramene" id="Pp3c25_11340V3.1">
    <property type="protein sequence ID" value="PAC:32979958.CDS.1"/>
    <property type="gene ID" value="Pp3c25_11340"/>
</dbReference>
<reference evidence="5" key="3">
    <citation type="submission" date="2020-12" db="UniProtKB">
        <authorList>
            <consortium name="EnsemblPlants"/>
        </authorList>
    </citation>
    <scope>IDENTIFICATION</scope>
</reference>
<dbReference type="AlphaFoldDB" id="A9S8V0"/>
<dbReference type="Gene3D" id="3.30.70.100">
    <property type="match status" value="1"/>
</dbReference>
<dbReference type="EMBL" id="ABEU02000025">
    <property type="protein sequence ID" value="PNR27698.1"/>
    <property type="molecule type" value="Genomic_DNA"/>
</dbReference>
<dbReference type="Proteomes" id="UP000006727">
    <property type="component" value="Chromosome 25"/>
</dbReference>
<dbReference type="HOGENOM" id="CLU_1477479_0_0_1"/>
<dbReference type="EnsemblPlants" id="Pp3c25_11340V3.1">
    <property type="protein sequence ID" value="PAC:32979958.CDS.1"/>
    <property type="gene ID" value="Pp3c25_11340"/>
</dbReference>
<feature type="region of interest" description="Disordered" evidence="2">
    <location>
        <begin position="87"/>
        <end position="115"/>
    </location>
</feature>
<dbReference type="Pfam" id="PF00403">
    <property type="entry name" value="HMA"/>
    <property type="match status" value="1"/>
</dbReference>
<dbReference type="EnsemblPlants" id="Pp3c25_11340V3.2">
    <property type="protein sequence ID" value="PAC:32979959.CDS.1"/>
    <property type="gene ID" value="Pp3c25_11340"/>
</dbReference>
<protein>
    <recommendedName>
        <fullName evidence="3">HMA domain-containing protein</fullName>
    </recommendedName>
</protein>
<accession>A9S8V0</accession>
<evidence type="ECO:0000256" key="2">
    <source>
        <dbReference type="SAM" id="MobiDB-lite"/>
    </source>
</evidence>
<evidence type="ECO:0000259" key="3">
    <source>
        <dbReference type="PROSITE" id="PS50846"/>
    </source>
</evidence>
<sequence>MEMNDFFYSSNQPSYVVMSESGRAYYGRRPRVVELLVPMCCTKCEEKVRESLVSLEGVQRVLVNPSTQLVTVTGFVDPLRALKKVRKVKKNSQPLSHDSSAKYPSSMKNSRSEYRTSSYQAPMPYRYHHRPAPVYQTSYNRHTPSIAQRVHYAPRPMYDDIDSRVITNPRYFKHIESEVWPHH</sequence>
<evidence type="ECO:0000313" key="4">
    <source>
        <dbReference type="EMBL" id="PNR27698.1"/>
    </source>
</evidence>
<dbReference type="CDD" id="cd00371">
    <property type="entry name" value="HMA"/>
    <property type="match status" value="1"/>
</dbReference>
<proteinExistence type="predicted"/>
<feature type="domain" description="HMA" evidence="3">
    <location>
        <begin position="30"/>
        <end position="100"/>
    </location>
</feature>
<dbReference type="PANTHER" id="PTHR22814:SF336">
    <property type="entry name" value="HEAVY METAL-ASSOCIATED ISOPRENYLATED PLANT PROTEIN 23"/>
    <property type="match status" value="1"/>
</dbReference>
<evidence type="ECO:0000256" key="1">
    <source>
        <dbReference type="ARBA" id="ARBA00022723"/>
    </source>
</evidence>
<dbReference type="PANTHER" id="PTHR22814">
    <property type="entry name" value="COPPER TRANSPORT PROTEIN ATOX1-RELATED"/>
    <property type="match status" value="1"/>
</dbReference>
<reference evidence="4 6" key="1">
    <citation type="journal article" date="2008" name="Science">
        <title>The Physcomitrella genome reveals evolutionary insights into the conquest of land by plants.</title>
        <authorList>
            <person name="Rensing S."/>
            <person name="Lang D."/>
            <person name="Zimmer A."/>
            <person name="Terry A."/>
            <person name="Salamov A."/>
            <person name="Shapiro H."/>
            <person name="Nishiyama T."/>
            <person name="Perroud P.-F."/>
            <person name="Lindquist E."/>
            <person name="Kamisugi Y."/>
            <person name="Tanahashi T."/>
            <person name="Sakakibara K."/>
            <person name="Fujita T."/>
            <person name="Oishi K."/>
            <person name="Shin-I T."/>
            <person name="Kuroki Y."/>
            <person name="Toyoda A."/>
            <person name="Suzuki Y."/>
            <person name="Hashimoto A."/>
            <person name="Yamaguchi K."/>
            <person name="Sugano A."/>
            <person name="Kohara Y."/>
            <person name="Fujiyama A."/>
            <person name="Anterola A."/>
            <person name="Aoki S."/>
            <person name="Ashton N."/>
            <person name="Barbazuk W.B."/>
            <person name="Barker E."/>
            <person name="Bennetzen J."/>
            <person name="Bezanilla M."/>
            <person name="Blankenship R."/>
            <person name="Cho S.H."/>
            <person name="Dutcher S."/>
            <person name="Estelle M."/>
            <person name="Fawcett J.A."/>
            <person name="Gundlach H."/>
            <person name="Hanada K."/>
            <person name="Heyl A."/>
            <person name="Hicks K.A."/>
            <person name="Hugh J."/>
            <person name="Lohr M."/>
            <person name="Mayer K."/>
            <person name="Melkozernov A."/>
            <person name="Murata T."/>
            <person name="Nelson D."/>
            <person name="Pils B."/>
            <person name="Prigge M."/>
            <person name="Reiss B."/>
            <person name="Renner T."/>
            <person name="Rombauts S."/>
            <person name="Rushton P."/>
            <person name="Sanderfoot A."/>
            <person name="Schween G."/>
            <person name="Shiu S.-H."/>
            <person name="Stueber K."/>
            <person name="Theodoulou F.L."/>
            <person name="Tu H."/>
            <person name="Van de Peer Y."/>
            <person name="Verrier P.J."/>
            <person name="Waters E."/>
            <person name="Wood A."/>
            <person name="Yang L."/>
            <person name="Cove D."/>
            <person name="Cuming A."/>
            <person name="Hasebe M."/>
            <person name="Lucas S."/>
            <person name="Mishler D.B."/>
            <person name="Reski R."/>
            <person name="Grigoriev I."/>
            <person name="Quatrano R.S."/>
            <person name="Boore J.L."/>
        </authorList>
    </citation>
    <scope>NUCLEOTIDE SEQUENCE [LARGE SCALE GENOMIC DNA]</scope>
    <source>
        <strain evidence="5 6">cv. Gransden 2004</strain>
    </source>
</reference>
<dbReference type="InterPro" id="IPR036163">
    <property type="entry name" value="HMA_dom_sf"/>
</dbReference>
<feature type="compositionally biased region" description="Polar residues" evidence="2">
    <location>
        <begin position="91"/>
        <end position="115"/>
    </location>
</feature>
<gene>
    <name evidence="5" type="primary">LOC112277554</name>
    <name evidence="4" type="ORF">PHYPA_029850</name>
</gene>
<keyword evidence="1" id="KW-0479">Metal-binding</keyword>
<dbReference type="Gramene" id="Pp3c25_11340V3.2">
    <property type="protein sequence ID" value="PAC:32979959.CDS.1"/>
    <property type="gene ID" value="Pp3c25_11340"/>
</dbReference>
<dbReference type="OrthoDB" id="689350at2759"/>
<name>A9S8V0_PHYPA</name>
<evidence type="ECO:0000313" key="6">
    <source>
        <dbReference type="Proteomes" id="UP000006727"/>
    </source>
</evidence>